<keyword evidence="2" id="KW-0378">Hydrolase</keyword>
<dbReference type="InterPro" id="IPR014721">
    <property type="entry name" value="Ribsml_uS5_D2-typ_fold_subgr"/>
</dbReference>
<dbReference type="PROSITE" id="PS51786">
    <property type="entry name" value="LON_PROTEOLYTIC"/>
    <property type="match status" value="1"/>
</dbReference>
<dbReference type="PRINTS" id="PR00830">
    <property type="entry name" value="ENDOLAPTASE"/>
</dbReference>
<keyword evidence="2" id="KW-0720">Serine protease</keyword>
<dbReference type="Pfam" id="PF20436">
    <property type="entry name" value="LonB_AAA-LID"/>
    <property type="match status" value="1"/>
</dbReference>
<feature type="active site" evidence="2">
    <location>
        <position position="651"/>
    </location>
</feature>
<comment type="similarity">
    <text evidence="2">Belongs to the peptidase S16 family.</text>
</comment>
<protein>
    <recommendedName>
        <fullName evidence="2">endopeptidase La</fullName>
        <ecNumber evidence="2">3.4.21.53</ecNumber>
    </recommendedName>
</protein>
<dbReference type="InterPro" id="IPR027417">
    <property type="entry name" value="P-loop_NTPase"/>
</dbReference>
<dbReference type="EMBL" id="SHNN01000001">
    <property type="protein sequence ID" value="MCX2980209.1"/>
    <property type="molecule type" value="Genomic_DNA"/>
</dbReference>
<evidence type="ECO:0000259" key="4">
    <source>
        <dbReference type="PROSITE" id="PS51786"/>
    </source>
</evidence>
<dbReference type="InterPro" id="IPR027065">
    <property type="entry name" value="Lon_Prtase"/>
</dbReference>
<keyword evidence="6" id="KW-1185">Reference proteome</keyword>
<evidence type="ECO:0000313" key="6">
    <source>
        <dbReference type="Proteomes" id="UP001143362"/>
    </source>
</evidence>
<dbReference type="Gene3D" id="3.40.50.300">
    <property type="entry name" value="P-loop containing nucleotide triphosphate hydrolases"/>
    <property type="match status" value="1"/>
</dbReference>
<dbReference type="InterPro" id="IPR008269">
    <property type="entry name" value="Lon_proteolytic"/>
</dbReference>
<dbReference type="Gene3D" id="1.10.8.60">
    <property type="match status" value="1"/>
</dbReference>
<dbReference type="Pfam" id="PF20437">
    <property type="entry name" value="LonC_helical"/>
    <property type="match status" value="1"/>
</dbReference>
<dbReference type="EC" id="3.4.21.53" evidence="2"/>
<evidence type="ECO:0000256" key="3">
    <source>
        <dbReference type="SAM" id="Coils"/>
    </source>
</evidence>
<dbReference type="InterPro" id="IPR046844">
    <property type="entry name" value="Lon-like_helical"/>
</dbReference>
<dbReference type="GO" id="GO:0005524">
    <property type="term" value="F:ATP binding"/>
    <property type="evidence" value="ECO:0007669"/>
    <property type="project" value="UniProtKB-KW"/>
</dbReference>
<dbReference type="SUPFAM" id="SSF52540">
    <property type="entry name" value="P-loop containing nucleoside triphosphate hydrolases"/>
    <property type="match status" value="1"/>
</dbReference>
<dbReference type="InterPro" id="IPR041699">
    <property type="entry name" value="AAA_32"/>
</dbReference>
<dbReference type="InterPro" id="IPR046843">
    <property type="entry name" value="LonB_AAA-LID"/>
</dbReference>
<name>A0ABT3TDY5_9GAMM</name>
<gene>
    <name evidence="5" type="ORF">EYC98_04925</name>
</gene>
<evidence type="ECO:0000313" key="5">
    <source>
        <dbReference type="EMBL" id="MCX2980209.1"/>
    </source>
</evidence>
<dbReference type="Proteomes" id="UP001143362">
    <property type="component" value="Unassembled WGS sequence"/>
</dbReference>
<evidence type="ECO:0000256" key="1">
    <source>
        <dbReference type="ARBA" id="ARBA00022670"/>
    </source>
</evidence>
<feature type="domain" description="Lon proteolytic" evidence="4">
    <location>
        <begin position="561"/>
        <end position="756"/>
    </location>
</feature>
<feature type="coiled-coil region" evidence="3">
    <location>
        <begin position="194"/>
        <end position="246"/>
    </location>
</feature>
<keyword evidence="5" id="KW-0547">Nucleotide-binding</keyword>
<feature type="active site" evidence="2">
    <location>
        <position position="694"/>
    </location>
</feature>
<evidence type="ECO:0000256" key="2">
    <source>
        <dbReference type="PROSITE-ProRule" id="PRU01122"/>
    </source>
</evidence>
<proteinExistence type="inferred from homology"/>
<keyword evidence="1 2" id="KW-0645">Protease</keyword>
<dbReference type="Pfam" id="PF05362">
    <property type="entry name" value="Lon_C"/>
    <property type="match status" value="1"/>
</dbReference>
<dbReference type="PANTHER" id="PTHR10046">
    <property type="entry name" value="ATP DEPENDENT LON PROTEASE FAMILY MEMBER"/>
    <property type="match status" value="1"/>
</dbReference>
<dbReference type="RefSeq" id="WP_279244188.1">
    <property type="nucleotide sequence ID" value="NZ_SHNN01000001.1"/>
</dbReference>
<dbReference type="InterPro" id="IPR020568">
    <property type="entry name" value="Ribosomal_Su5_D2-typ_SF"/>
</dbReference>
<comment type="caution">
    <text evidence="5">The sequence shown here is derived from an EMBL/GenBank/DDBJ whole genome shotgun (WGS) entry which is preliminary data.</text>
</comment>
<accession>A0ABT3TDY5</accession>
<organism evidence="5 6">
    <name type="scientific">Candidatus Litorirhabdus singularis</name>
    <dbReference type="NCBI Taxonomy" id="2518993"/>
    <lineage>
        <taxon>Bacteria</taxon>
        <taxon>Pseudomonadati</taxon>
        <taxon>Pseudomonadota</taxon>
        <taxon>Gammaproteobacteria</taxon>
        <taxon>Cellvibrionales</taxon>
        <taxon>Halieaceae</taxon>
        <taxon>Candidatus Litorirhabdus</taxon>
    </lineage>
</organism>
<reference evidence="5" key="1">
    <citation type="submission" date="2019-02" db="EMBL/GenBank/DDBJ databases">
        <authorList>
            <person name="Li S.-H."/>
        </authorList>
    </citation>
    <scope>NUCLEOTIDE SEQUENCE</scope>
    <source>
        <strain evidence="5">IMCC14734</strain>
    </source>
</reference>
<sequence>MALMELTTAQLYRNCDLTASSFGNTGELEPLQQPLGQSRALDALEFGVDIQRRGFNIFAFGPSGLGKHQLVRDVLGKQSTNGWVQYDWCYVSNFSDPAKPRLLQLPAGVGSELEEDMLQLIEDLLTSLPSTFHSEEYRNRLQDIEGEMMERSEEAFSTLGARARERDVALLRTPAGYTLAPIADGEVITPEQFAKLSEEEQTKLQEVIAELQVDLQEVVSQLPMIKREGSHRIKDLNREITQLTVEQFIAWLDKKYAEYPSIVDYLTQVKNFAIENAEEFLPEEEGAENEHVKQQAKNYAAFRVNVLVDNTGATGQPVVYEENPTYQNLIGRVEYVSQMGTLLTDFTLIKPGSLHRANGGYLIVEARKLLSHMYAWEGLKQALRAGEIKIASLQEILSMNSTVSLEPESVPLEVKVILLGEPFIYYMMNHYDPEFRQLFHVAADFSADMPWQEENLLLFARAIAGCQQREGLLPIDRHAVQLIIEQTARWAGDTEKLSLNQDNLGLLLEESDYWSRRNGHEVIGRDDVIAAIEKHDMRRSSLRELLQEQVLRDIRLIDTSGSKIAQINGLSVLSQGDYSIGAPARITATARLGAGKVVDIERESKLGGEIHSKAVMIISAYLASTYASDGPLALSASLVFEQSYGGVDGDSASCAEVCVLLSAIAALPLAQNLAVTGSMNQFGEVQAIGGVNEKIEGFFDICAARGLSGDQGVIIPAANQPHLMLKPAVTSAVEAGQFHVYTASHVEQVMEKLSGLAAGREADGFAAGSFNRLVLDRIHELQNLQAALAGPEKSQNGDRETR</sequence>
<keyword evidence="3" id="KW-0175">Coiled coil</keyword>
<dbReference type="Pfam" id="PF13654">
    <property type="entry name" value="AAA_32"/>
    <property type="match status" value="1"/>
</dbReference>
<dbReference type="SUPFAM" id="SSF54211">
    <property type="entry name" value="Ribosomal protein S5 domain 2-like"/>
    <property type="match status" value="1"/>
</dbReference>
<dbReference type="Gene3D" id="3.30.230.10">
    <property type="match status" value="1"/>
</dbReference>
<comment type="catalytic activity">
    <reaction evidence="2">
        <text>Hydrolysis of proteins in presence of ATP.</text>
        <dbReference type="EC" id="3.4.21.53"/>
    </reaction>
</comment>
<keyword evidence="5" id="KW-0067">ATP-binding</keyword>